<dbReference type="OrthoDB" id="1144071at2"/>
<proteinExistence type="predicted"/>
<evidence type="ECO:0000313" key="1">
    <source>
        <dbReference type="EMBL" id="MUH37756.1"/>
    </source>
</evidence>
<comment type="caution">
    <text evidence="1">The sequence shown here is derived from an EMBL/GenBank/DDBJ whole genome shotgun (WGS) entry which is preliminary data.</text>
</comment>
<dbReference type="Proteomes" id="UP000540519">
    <property type="component" value="Unassembled WGS sequence"/>
</dbReference>
<reference evidence="1 2" key="1">
    <citation type="journal article" date="2019" name="Mar. Drugs">
        <title>Comparative Genomics and CAZyme Genome Repertoires of Marine Zobellia amurskyensis KMM 3526(T) and Zobellia laminariae KMM 3676(T).</title>
        <authorList>
            <person name="Chernysheva N."/>
            <person name="Bystritskaya E."/>
            <person name="Stenkova A."/>
            <person name="Golovkin I."/>
            <person name="Nedashkovskaya O."/>
            <person name="Isaeva M."/>
        </authorList>
    </citation>
    <scope>NUCLEOTIDE SEQUENCE [LARGE SCALE GENOMIC DNA]</scope>
    <source>
        <strain evidence="1 2">KMM 3526</strain>
    </source>
</reference>
<dbReference type="RefSeq" id="WP_038236198.1">
    <property type="nucleotide sequence ID" value="NZ_RCNR01000051.1"/>
</dbReference>
<protein>
    <recommendedName>
        <fullName evidence="3">Adhesin domain-containing protein</fullName>
    </recommendedName>
</protein>
<organism evidence="1 2">
    <name type="scientific">Zobellia amurskyensis</name>
    <dbReference type="NCBI Taxonomy" id="248905"/>
    <lineage>
        <taxon>Bacteria</taxon>
        <taxon>Pseudomonadati</taxon>
        <taxon>Bacteroidota</taxon>
        <taxon>Flavobacteriia</taxon>
        <taxon>Flavobacteriales</taxon>
        <taxon>Flavobacteriaceae</taxon>
        <taxon>Zobellia</taxon>
    </lineage>
</organism>
<name>A0A7X3D339_9FLAO</name>
<dbReference type="AlphaFoldDB" id="A0A7X3D339"/>
<evidence type="ECO:0000313" key="2">
    <source>
        <dbReference type="Proteomes" id="UP000540519"/>
    </source>
</evidence>
<gene>
    <name evidence="1" type="ORF">D9O36_18040</name>
</gene>
<keyword evidence="2" id="KW-1185">Reference proteome</keyword>
<dbReference type="EMBL" id="RCNR01000051">
    <property type="protein sequence ID" value="MUH37756.1"/>
    <property type="molecule type" value="Genomic_DNA"/>
</dbReference>
<sequence length="204" mass="22688">MKSFFVFFFFLNFLVAQKVVKKSLINDAVTAININLDNCYRLTLETSQSHEMSVEAIIDGEYKKDLLLSVKEEGSSIMISSGFQPNFKNPNDKLSAHKVVSISLKIVLPQHKYVTVFGTSCNVFASGDYQELNVSLNDGNCDLVNTSENVKVHTQSGHILVEALKADINAVSKYGNINKEDIPKGDTKYTLTSVTGNIRIRKTE</sequence>
<accession>A0A7X3D339</accession>
<evidence type="ECO:0008006" key="3">
    <source>
        <dbReference type="Google" id="ProtNLM"/>
    </source>
</evidence>